<name>A0A4Y2EDN5_ARAVE</name>
<accession>A0A4Y2EDN5</accession>
<dbReference type="EMBL" id="BGPR01000572">
    <property type="protein sequence ID" value="GBM26897.1"/>
    <property type="molecule type" value="Genomic_DNA"/>
</dbReference>
<dbReference type="InterPro" id="IPR019734">
    <property type="entry name" value="TPR_rpt"/>
</dbReference>
<dbReference type="SMART" id="SM00028">
    <property type="entry name" value="TPR"/>
    <property type="match status" value="5"/>
</dbReference>
<dbReference type="PANTHER" id="PTHR23082:SF0">
    <property type="entry name" value="GENERAL TRANSCRIPTION FACTOR 3C POLYPEPTIDE 3"/>
    <property type="match status" value="1"/>
</dbReference>
<protein>
    <submittedName>
        <fullName evidence="3">General transcription factor 3C polypeptide 3</fullName>
    </submittedName>
</protein>
<reference evidence="3 4" key="1">
    <citation type="journal article" date="2019" name="Sci. Rep.">
        <title>Orb-weaving spider Araneus ventricosus genome elucidates the spidroin gene catalogue.</title>
        <authorList>
            <person name="Kono N."/>
            <person name="Nakamura H."/>
            <person name="Ohtoshi R."/>
            <person name="Moran D.A.P."/>
            <person name="Shinohara A."/>
            <person name="Yoshida Y."/>
            <person name="Fujiwara M."/>
            <person name="Mori M."/>
            <person name="Tomita M."/>
            <person name="Arakawa K."/>
        </authorList>
    </citation>
    <scope>NUCLEOTIDE SEQUENCE [LARGE SCALE GENOMIC DNA]</scope>
</reference>
<sequence length="955" mass="110439">MNDTSFGVTDDADKFLCEEQERMTRVYERLCVFILIQTLKVGKDRPYRKFLYSLKYSRRTDEMDYDPMEGTSELFAALTRDVPLEQWEQYKEQIKLGNYIIDDSDNDSYSSDRSVSPCPDEEVITNIEIVEEDEGGEEKMHESDGENDQILWGCDAADKYAQGKISFYELNDIMKDSRSNSRLRKRMRVEEEQSAPYAELEKENEPIENTAQKAKKKIRRKKNLLPKGLEGLMGQANNYFTDGQTESAIKVCMELIKSAPQAYEPFHLLGTIYDEMGEPRKAFQWYLVAAFLNPSDTDEWIRLAELCLEKNEIQQAISCYTKAIRNEPTNINFWWERCNLYEQVGERKRALYGFEMILKHLSDPHNGEKCVDMAREIAKIHHENTDDANAVRVLETSFNKFPSLITSEDVNFLLELQLGQKMYKAAVKTFVQHCGVRLKLPLGDITSVEDLSDFDNENFKALVSCIVPEVLPIDLTVKFLLCLIHLQAFKAAQPLIDSLKQENPEEMGDLFLDVAEALMEVHQYETAKPLLFALISTPTYDLPAVWMKYADCWYGLLNIPEAIQAYLKVIEMAPAYQDARLALSKIYLQMGKIEEATNILRQDYEDGEEGVVVGIDALYQRCKLLEAEGCWDQYIAAATLLQYSHCYHLETEEEFSAVITNQTCKRRIEALRDLKIQNKKPTPQFIGQTIPVTEMQSIFKKVCILLMERKRYEELQNLSLACLSSATFMKNPTYAKDLEFQALLSCYYNGSHQYTYLLVRDLVLKYLHSNKAWNLFCLIVTCSQENRHNRFCIRLMMKHQDHLALGYLNGHNAMISGTYKHALGEYMCILKEHPNDPFAVFCVGITFIHMACQKFATKRHFLTIQGFEFLVRYAKMKGENQETFYNIGRALHQCGIKEAAIHYYKKALNCPPLITGPEQDIFDLRREIAYNMCVIYQASGAMDLVYMYSRKYIVV</sequence>
<organism evidence="3 4">
    <name type="scientific">Araneus ventricosus</name>
    <name type="common">Orbweaver spider</name>
    <name type="synonym">Epeira ventricosa</name>
    <dbReference type="NCBI Taxonomy" id="182803"/>
    <lineage>
        <taxon>Eukaryota</taxon>
        <taxon>Metazoa</taxon>
        <taxon>Ecdysozoa</taxon>
        <taxon>Arthropoda</taxon>
        <taxon>Chelicerata</taxon>
        <taxon>Arachnida</taxon>
        <taxon>Araneae</taxon>
        <taxon>Araneomorphae</taxon>
        <taxon>Entelegynae</taxon>
        <taxon>Araneoidea</taxon>
        <taxon>Araneidae</taxon>
        <taxon>Araneus</taxon>
    </lineage>
</organism>
<proteinExistence type="predicted"/>
<feature type="repeat" description="TPR" evidence="1">
    <location>
        <begin position="263"/>
        <end position="296"/>
    </location>
</feature>
<keyword evidence="1" id="KW-0802">TPR repeat</keyword>
<dbReference type="InterPro" id="IPR011990">
    <property type="entry name" value="TPR-like_helical_dom_sf"/>
</dbReference>
<gene>
    <name evidence="3" type="primary">GTF3C3_1</name>
    <name evidence="3" type="ORF">AVEN_264751_1</name>
</gene>
<dbReference type="SUPFAM" id="SSF48452">
    <property type="entry name" value="TPR-like"/>
    <property type="match status" value="1"/>
</dbReference>
<dbReference type="AlphaFoldDB" id="A0A4Y2EDN5"/>
<keyword evidence="4" id="KW-1185">Reference proteome</keyword>
<dbReference type="GO" id="GO:0006383">
    <property type="term" value="P:transcription by RNA polymerase III"/>
    <property type="evidence" value="ECO:0007669"/>
    <property type="project" value="InterPro"/>
</dbReference>
<dbReference type="Pfam" id="PF14559">
    <property type="entry name" value="TPR_19"/>
    <property type="match status" value="1"/>
</dbReference>
<dbReference type="Proteomes" id="UP000499080">
    <property type="component" value="Unassembled WGS sequence"/>
</dbReference>
<dbReference type="OrthoDB" id="151490at2759"/>
<comment type="caution">
    <text evidence="3">The sequence shown here is derived from an EMBL/GenBank/DDBJ whole genome shotgun (WGS) entry which is preliminary data.</text>
</comment>
<evidence type="ECO:0000256" key="2">
    <source>
        <dbReference type="SAM" id="MobiDB-lite"/>
    </source>
</evidence>
<feature type="region of interest" description="Disordered" evidence="2">
    <location>
        <begin position="184"/>
        <end position="215"/>
    </location>
</feature>
<dbReference type="InterPro" id="IPR039340">
    <property type="entry name" value="Tfc4/TFIIIC-102/Sfc4"/>
</dbReference>
<dbReference type="Pfam" id="PF13181">
    <property type="entry name" value="TPR_8"/>
    <property type="match status" value="2"/>
</dbReference>
<dbReference type="Gene3D" id="1.25.40.10">
    <property type="entry name" value="Tetratricopeptide repeat domain"/>
    <property type="match status" value="3"/>
</dbReference>
<dbReference type="PANTHER" id="PTHR23082">
    <property type="entry name" value="TRANSCRIPTION INITIATION FACTOR IIIC TFIIIC , POLYPEPTIDE 3-RELATED"/>
    <property type="match status" value="1"/>
</dbReference>
<dbReference type="PROSITE" id="PS50005">
    <property type="entry name" value="TPR"/>
    <property type="match status" value="2"/>
</dbReference>
<evidence type="ECO:0000313" key="3">
    <source>
        <dbReference type="EMBL" id="GBM26897.1"/>
    </source>
</evidence>
<evidence type="ECO:0000256" key="1">
    <source>
        <dbReference type="PROSITE-ProRule" id="PRU00339"/>
    </source>
</evidence>
<dbReference type="GO" id="GO:0000127">
    <property type="term" value="C:transcription factor TFIIIC complex"/>
    <property type="evidence" value="ECO:0007669"/>
    <property type="project" value="TreeGrafter"/>
</dbReference>
<feature type="repeat" description="TPR" evidence="1">
    <location>
        <begin position="297"/>
        <end position="330"/>
    </location>
</feature>
<evidence type="ECO:0000313" key="4">
    <source>
        <dbReference type="Proteomes" id="UP000499080"/>
    </source>
</evidence>